<dbReference type="Pfam" id="PF00501">
    <property type="entry name" value="AMP-binding"/>
    <property type="match status" value="1"/>
</dbReference>
<dbReference type="InterPro" id="IPR050237">
    <property type="entry name" value="ATP-dep_AMP-bd_enzyme"/>
</dbReference>
<dbReference type="EMBL" id="QEYD01000015">
    <property type="protein sequence ID" value="PWE26874.1"/>
    <property type="molecule type" value="Genomic_DNA"/>
</dbReference>
<dbReference type="RefSeq" id="WP_109535110.1">
    <property type="nucleotide sequence ID" value="NZ_QEYD01000015.1"/>
</dbReference>
<dbReference type="PANTHER" id="PTHR43767:SF12">
    <property type="entry name" value="AMP-DEPENDENT SYNTHETASE AND LIGASE"/>
    <property type="match status" value="1"/>
</dbReference>
<name>A0A2U2C4Z4_9RHOB</name>
<dbReference type="InterPro" id="IPR042099">
    <property type="entry name" value="ANL_N_sf"/>
</dbReference>
<organism evidence="2 3">
    <name type="scientific">Pararhodobacter marinus</name>
    <dbReference type="NCBI Taxonomy" id="2184063"/>
    <lineage>
        <taxon>Bacteria</taxon>
        <taxon>Pseudomonadati</taxon>
        <taxon>Pseudomonadota</taxon>
        <taxon>Alphaproteobacteria</taxon>
        <taxon>Rhodobacterales</taxon>
        <taxon>Paracoccaceae</taxon>
        <taxon>Pararhodobacter</taxon>
    </lineage>
</organism>
<proteinExistence type="predicted"/>
<dbReference type="InterPro" id="IPR000873">
    <property type="entry name" value="AMP-dep_synth/lig_dom"/>
</dbReference>
<evidence type="ECO:0000259" key="1">
    <source>
        <dbReference type="Pfam" id="PF00501"/>
    </source>
</evidence>
<comment type="caution">
    <text evidence="2">The sequence shown here is derived from an EMBL/GenBank/DDBJ whole genome shotgun (WGS) entry which is preliminary data.</text>
</comment>
<dbReference type="SUPFAM" id="SSF56801">
    <property type="entry name" value="Acetyl-CoA synthetase-like"/>
    <property type="match status" value="1"/>
</dbReference>
<dbReference type="Proteomes" id="UP000244940">
    <property type="component" value="Unassembled WGS sequence"/>
</dbReference>
<gene>
    <name evidence="2" type="ORF">C4N9_20015</name>
</gene>
<evidence type="ECO:0000313" key="2">
    <source>
        <dbReference type="EMBL" id="PWE26874.1"/>
    </source>
</evidence>
<dbReference type="AlphaFoldDB" id="A0A2U2C4Z4"/>
<dbReference type="GeneID" id="94367183"/>
<reference evidence="2 3" key="1">
    <citation type="submission" date="2018-05" db="EMBL/GenBank/DDBJ databases">
        <title>Pararhodobacter marina sp. nov., isolated from deep-sea water of the Indian Ocean.</title>
        <authorList>
            <person name="Lai Q.Sr."/>
            <person name="Liu X."/>
            <person name="Shao Z."/>
        </authorList>
    </citation>
    <scope>NUCLEOTIDE SEQUENCE [LARGE SCALE GENOMIC DNA]</scope>
    <source>
        <strain evidence="2 3">CIC4N-9</strain>
    </source>
</reference>
<dbReference type="OrthoDB" id="9803968at2"/>
<feature type="domain" description="AMP-dependent synthetase/ligase" evidence="1">
    <location>
        <begin position="30"/>
        <end position="378"/>
    </location>
</feature>
<accession>A0A2U2C4Z4</accession>
<sequence>MKASTRLQAIWPAHIPIDIAPITAGLDQVLQDAAARHPDKAAFLCQSRAMTFAQLDRKAGFIAGFLQQRGRIAQGDRVGLLLPDGPDFIAAFFGILRAGAIAVPFDPTAPATTIAERIEQTGLRVILAAAEQAADLLPLADDLRLDRVILAPRSGAPSQDARAPSAALTGWGEMLNAAIDPEPVETRPEDPCLLLYGPEQSGPAMACLHTHRSALHAAACLRHWLGAGDRDLCLSALPLSRPEGLLAGAILPVVAGATGLLKPKGNSKREGCKALDDVTILTGCAATNAALLDQTGDTGNLRRVWTFDGRAGLRSYGQAETMGLVAAELDDNPALAGAGIPCQNTQILIVDPQTRRRAAQGRAGEILIRGPQVMARYWNDPRANTLRFRQIGGLRYFRTGDLGLLAGDGRLHVTGRLEPRA</sequence>
<dbReference type="Gene3D" id="3.40.50.12780">
    <property type="entry name" value="N-terminal domain of ligase-like"/>
    <property type="match status" value="1"/>
</dbReference>
<protein>
    <recommendedName>
        <fullName evidence="1">AMP-dependent synthetase/ligase domain-containing protein</fullName>
    </recommendedName>
</protein>
<evidence type="ECO:0000313" key="3">
    <source>
        <dbReference type="Proteomes" id="UP000244940"/>
    </source>
</evidence>
<keyword evidence="3" id="KW-1185">Reference proteome</keyword>
<dbReference type="PANTHER" id="PTHR43767">
    <property type="entry name" value="LONG-CHAIN-FATTY-ACID--COA LIGASE"/>
    <property type="match status" value="1"/>
</dbReference>